<dbReference type="InterPro" id="IPR050667">
    <property type="entry name" value="PPR-containing_protein"/>
</dbReference>
<dbReference type="EMBL" id="KN880588">
    <property type="protein sequence ID" value="KIY65484.1"/>
    <property type="molecule type" value="Genomic_DNA"/>
</dbReference>
<feature type="region of interest" description="Disordered" evidence="1">
    <location>
        <begin position="51"/>
        <end position="71"/>
    </location>
</feature>
<evidence type="ECO:0000256" key="1">
    <source>
        <dbReference type="SAM" id="MobiDB-lite"/>
    </source>
</evidence>
<evidence type="ECO:0008006" key="4">
    <source>
        <dbReference type="Google" id="ProtNLM"/>
    </source>
</evidence>
<dbReference type="OrthoDB" id="5588846at2759"/>
<organism evidence="2 3">
    <name type="scientific">Cylindrobasidium torrendii FP15055 ss-10</name>
    <dbReference type="NCBI Taxonomy" id="1314674"/>
    <lineage>
        <taxon>Eukaryota</taxon>
        <taxon>Fungi</taxon>
        <taxon>Dikarya</taxon>
        <taxon>Basidiomycota</taxon>
        <taxon>Agaricomycotina</taxon>
        <taxon>Agaricomycetes</taxon>
        <taxon>Agaricomycetidae</taxon>
        <taxon>Agaricales</taxon>
        <taxon>Marasmiineae</taxon>
        <taxon>Physalacriaceae</taxon>
        <taxon>Cylindrobasidium</taxon>
    </lineage>
</organism>
<feature type="compositionally biased region" description="Acidic residues" evidence="1">
    <location>
        <begin position="694"/>
        <end position="710"/>
    </location>
</feature>
<keyword evidence="3" id="KW-1185">Reference proteome</keyword>
<name>A0A0D7B5L4_9AGAR</name>
<feature type="region of interest" description="Disordered" evidence="1">
    <location>
        <begin position="688"/>
        <end position="710"/>
    </location>
</feature>
<dbReference type="Gene3D" id="1.25.40.10">
    <property type="entry name" value="Tetratricopeptide repeat domain"/>
    <property type="match status" value="1"/>
</dbReference>
<dbReference type="InterPro" id="IPR011990">
    <property type="entry name" value="TPR-like_helical_dom_sf"/>
</dbReference>
<evidence type="ECO:0000313" key="2">
    <source>
        <dbReference type="EMBL" id="KIY65484.1"/>
    </source>
</evidence>
<dbReference type="PANTHER" id="PTHR47939:SF5">
    <property type="entry name" value="PENTACOTRIPEPTIDE-REPEAT REGION OF PRORP DOMAIN-CONTAINING PROTEIN"/>
    <property type="match status" value="1"/>
</dbReference>
<evidence type="ECO:0000313" key="3">
    <source>
        <dbReference type="Proteomes" id="UP000054007"/>
    </source>
</evidence>
<proteinExistence type="predicted"/>
<dbReference type="Proteomes" id="UP000054007">
    <property type="component" value="Unassembled WGS sequence"/>
</dbReference>
<protein>
    <recommendedName>
        <fullName evidence="4">Pentacotripeptide-repeat region of PRORP domain-containing protein</fullName>
    </recommendedName>
</protein>
<accession>A0A0D7B5L4</accession>
<sequence>MSEPEAEVAGQPLTEEEQLLQDAQTLDTAYHRLQEYLTLPSTSQESSFVQRLRQRQGTEQAQQPKVDFRTHDQPHRTLLTQVEAVISNIRIDAAPLAVPVVLLSPDEWVALARISVHSGDIEGAELALKLMQRTDVKIPEASLEQVLKVYADTGRVADAERVLNTFVTGITTERQKHLHIRAHLRAAPPRTIAKGALNALHAYEAKNDLPALKTYTSVVTSLLSVPTPTAHAHGWDLYAHTRYVAHPKPDIFLYTTMMRACASPYFSNRASDPERALDLWTEMCEDQKIKPNVAAYNAVILACARSGTKMYVDEAFRLAREMLEGHSNAKGHPTMIPDQHTFYALLEGAKRRGDLDRTRWLLAQISRAMAEMPFTKVHIDEEIMLHTMHAYAAYDPPFKRSLARMTEATDAENAEADFIAGKGKANASVPGAVRSFSHISPQSRAEALTEAEALFERCITESAIADGADVDNTRSFGNVQMSSRLVNAYLSVHYKHGSLRKARTLWHELYERLGVEKGPRAYREALERCSHAKKSEREDALEFGREIFAAFQDLQAKQTVDARTIEKVHAAFIRLLALTQNIDESVEQLRAFVKAYPPRDVRQHNDKPVMRSMRTSLYAPRPLVRMSTTSSVPDGDVPPMLMFRDLDVLHHRLVAKEDVKRIDYVKWVCSAYEWALRVRRDNAFKAKPKTENGEVVEELPEEEGESQEWF</sequence>
<feature type="compositionally biased region" description="Polar residues" evidence="1">
    <location>
        <begin position="51"/>
        <end position="63"/>
    </location>
</feature>
<reference evidence="2 3" key="1">
    <citation type="journal article" date="2015" name="Fungal Genet. Biol.">
        <title>Evolution of novel wood decay mechanisms in Agaricales revealed by the genome sequences of Fistulina hepatica and Cylindrobasidium torrendii.</title>
        <authorList>
            <person name="Floudas D."/>
            <person name="Held B.W."/>
            <person name="Riley R."/>
            <person name="Nagy L.G."/>
            <person name="Koehler G."/>
            <person name="Ransdell A.S."/>
            <person name="Younus H."/>
            <person name="Chow J."/>
            <person name="Chiniquy J."/>
            <person name="Lipzen A."/>
            <person name="Tritt A."/>
            <person name="Sun H."/>
            <person name="Haridas S."/>
            <person name="LaButti K."/>
            <person name="Ohm R.A."/>
            <person name="Kues U."/>
            <person name="Blanchette R.A."/>
            <person name="Grigoriev I.V."/>
            <person name="Minto R.E."/>
            <person name="Hibbett D.S."/>
        </authorList>
    </citation>
    <scope>NUCLEOTIDE SEQUENCE [LARGE SCALE GENOMIC DNA]</scope>
    <source>
        <strain evidence="2 3">FP15055 ss-10</strain>
    </source>
</reference>
<dbReference type="STRING" id="1314674.A0A0D7B5L4"/>
<dbReference type="AlphaFoldDB" id="A0A0D7B5L4"/>
<dbReference type="PANTHER" id="PTHR47939">
    <property type="entry name" value="MEMBRANE-ASSOCIATED SALT-INDUCIBLE PROTEIN-LIKE"/>
    <property type="match status" value="1"/>
</dbReference>
<gene>
    <name evidence="2" type="ORF">CYLTODRAFT_356765</name>
</gene>